<dbReference type="AlphaFoldDB" id="A0A843XIZ6"/>
<name>A0A843XIZ6_COLES</name>
<comment type="caution">
    <text evidence="1">The sequence shown here is derived from an EMBL/GenBank/DDBJ whole genome shotgun (WGS) entry which is preliminary data.</text>
</comment>
<sequence length="114" mass="12814">MSCSTRLEISTRGSSASLDYANSWRAQHMEWAYHADWMSCSTRLEISTRARRYGCTNIADIVPPYAKELGITFLPGIGIADVTTIQNRHTETVDRALVSRNSVLAPKFTAERVY</sequence>
<dbReference type="EMBL" id="NMUH01008698">
    <property type="protein sequence ID" value="MQM19150.1"/>
    <property type="molecule type" value="Genomic_DNA"/>
</dbReference>
<gene>
    <name evidence="1" type="ORF">Taro_052150</name>
</gene>
<protein>
    <submittedName>
        <fullName evidence="1">Uncharacterized protein</fullName>
    </submittedName>
</protein>
<proteinExistence type="predicted"/>
<keyword evidence="2" id="KW-1185">Reference proteome</keyword>
<dbReference type="Proteomes" id="UP000652761">
    <property type="component" value="Unassembled WGS sequence"/>
</dbReference>
<accession>A0A843XIZ6</accession>
<organism evidence="1 2">
    <name type="scientific">Colocasia esculenta</name>
    <name type="common">Wild taro</name>
    <name type="synonym">Arum esculentum</name>
    <dbReference type="NCBI Taxonomy" id="4460"/>
    <lineage>
        <taxon>Eukaryota</taxon>
        <taxon>Viridiplantae</taxon>
        <taxon>Streptophyta</taxon>
        <taxon>Embryophyta</taxon>
        <taxon>Tracheophyta</taxon>
        <taxon>Spermatophyta</taxon>
        <taxon>Magnoliopsida</taxon>
        <taxon>Liliopsida</taxon>
        <taxon>Araceae</taxon>
        <taxon>Aroideae</taxon>
        <taxon>Colocasieae</taxon>
        <taxon>Colocasia</taxon>
    </lineage>
</organism>
<evidence type="ECO:0000313" key="2">
    <source>
        <dbReference type="Proteomes" id="UP000652761"/>
    </source>
</evidence>
<reference evidence="1" key="1">
    <citation type="submission" date="2017-07" db="EMBL/GenBank/DDBJ databases">
        <title>Taro Niue Genome Assembly and Annotation.</title>
        <authorList>
            <person name="Atibalentja N."/>
            <person name="Keating K."/>
            <person name="Fields C.J."/>
        </authorList>
    </citation>
    <scope>NUCLEOTIDE SEQUENCE</scope>
    <source>
        <strain evidence="1">Niue_2</strain>
        <tissue evidence="1">Leaf</tissue>
    </source>
</reference>
<evidence type="ECO:0000313" key="1">
    <source>
        <dbReference type="EMBL" id="MQM19150.1"/>
    </source>
</evidence>